<dbReference type="PANTHER" id="PTHR42912">
    <property type="entry name" value="METHYLTRANSFERASE"/>
    <property type="match status" value="1"/>
</dbReference>
<dbReference type="Gene3D" id="3.40.50.150">
    <property type="entry name" value="Vaccinia Virus protein VP39"/>
    <property type="match status" value="1"/>
</dbReference>
<organism evidence="2">
    <name type="scientific">Woronichinia naegeliana WA131</name>
    <dbReference type="NCBI Taxonomy" id="2824559"/>
    <lineage>
        <taxon>Bacteria</taxon>
        <taxon>Bacillati</taxon>
        <taxon>Cyanobacteriota</taxon>
        <taxon>Cyanophyceae</taxon>
        <taxon>Synechococcales</taxon>
        <taxon>Coelosphaeriaceae</taxon>
        <taxon>Woronichinia</taxon>
    </lineage>
</organism>
<gene>
    <name evidence="2" type="ORF">KA717_20020</name>
</gene>
<dbReference type="KEGG" id="wna:KA717_20020"/>
<reference evidence="2" key="1">
    <citation type="submission" date="2021-04" db="EMBL/GenBank/DDBJ databases">
        <title>Genome sequence of Woronichinia naegeliana from Washington state freshwater lake bloom.</title>
        <authorList>
            <person name="Dreher T.W."/>
        </authorList>
    </citation>
    <scope>NUCLEOTIDE SEQUENCE</scope>
    <source>
        <strain evidence="2">WA131</strain>
    </source>
</reference>
<evidence type="ECO:0000259" key="1">
    <source>
        <dbReference type="Pfam" id="PF13649"/>
    </source>
</evidence>
<dbReference type="GO" id="GO:0032259">
    <property type="term" value="P:methylation"/>
    <property type="evidence" value="ECO:0007669"/>
    <property type="project" value="UniProtKB-KW"/>
</dbReference>
<dbReference type="AlphaFoldDB" id="A0A977PT94"/>
<dbReference type="SUPFAM" id="SSF53335">
    <property type="entry name" value="S-adenosyl-L-methionine-dependent methyltransferases"/>
    <property type="match status" value="1"/>
</dbReference>
<evidence type="ECO:0000313" key="2">
    <source>
        <dbReference type="EMBL" id="UXE58376.1"/>
    </source>
</evidence>
<protein>
    <submittedName>
        <fullName evidence="2">Class I SAM-dependent methyltransferase</fullName>
    </submittedName>
</protein>
<dbReference type="PANTHER" id="PTHR42912:SF80">
    <property type="entry name" value="METHYLTRANSFERASE DOMAIN-CONTAINING PROTEIN"/>
    <property type="match status" value="1"/>
</dbReference>
<keyword evidence="2" id="KW-0489">Methyltransferase</keyword>
<name>A0A977PT94_9CYAN</name>
<dbReference type="InterPro" id="IPR050508">
    <property type="entry name" value="Methyltransf_Superfamily"/>
</dbReference>
<feature type="domain" description="Methyltransferase" evidence="1">
    <location>
        <begin position="141"/>
        <end position="237"/>
    </location>
</feature>
<accession>A0A977PT94</accession>
<sequence length="307" mass="34929">MTASPLAVSPDLTTRLVSGLLNIKPIWAIAKKQARSMMIKRAERLGIPWRETVYQLQNHDWQSDWATLHNADLSYPDYYQASFHGYDQGHLCWDAAFEFEVAANAVHSSLYPEAGAKGDRCLRDSYHDILKAKLSYEPKQILDLHCTVGLSTFILQESYPHAKVTGLDFSPYYIALAHYNGQIKQTHIDWIHALPEATGLADQSFDLVSAFLLFHEMPQEPTRRIFREVRRLVAPGGCFTLMDMNPRSQAYLTMPPYVMTLLKSTEPFMDQYFALDLEQELLAAGFDQVEIMPNSSRHRTAIARVSA</sequence>
<dbReference type="GO" id="GO:0008168">
    <property type="term" value="F:methyltransferase activity"/>
    <property type="evidence" value="ECO:0007669"/>
    <property type="project" value="UniProtKB-KW"/>
</dbReference>
<dbReference type="EMBL" id="CP073041">
    <property type="protein sequence ID" value="UXE58376.1"/>
    <property type="molecule type" value="Genomic_DNA"/>
</dbReference>
<dbReference type="Proteomes" id="UP001065613">
    <property type="component" value="Chromosome"/>
</dbReference>
<dbReference type="CDD" id="cd02440">
    <property type="entry name" value="AdoMet_MTases"/>
    <property type="match status" value="1"/>
</dbReference>
<proteinExistence type="predicted"/>
<dbReference type="Pfam" id="PF13649">
    <property type="entry name" value="Methyltransf_25"/>
    <property type="match status" value="1"/>
</dbReference>
<dbReference type="InterPro" id="IPR029063">
    <property type="entry name" value="SAM-dependent_MTases_sf"/>
</dbReference>
<dbReference type="InterPro" id="IPR041698">
    <property type="entry name" value="Methyltransf_25"/>
</dbReference>
<keyword evidence="2" id="KW-0808">Transferase</keyword>